<dbReference type="EMBL" id="JAOWRF010000267">
    <property type="protein sequence ID" value="MCV3215536.1"/>
    <property type="molecule type" value="Genomic_DNA"/>
</dbReference>
<keyword evidence="3" id="KW-1185">Reference proteome</keyword>
<dbReference type="Pfam" id="PF21781">
    <property type="entry name" value="DUF6876"/>
    <property type="match status" value="1"/>
</dbReference>
<organism evidence="2 3">
    <name type="scientific">Plectonema radiosum NIES-515</name>
    <dbReference type="NCBI Taxonomy" id="2986073"/>
    <lineage>
        <taxon>Bacteria</taxon>
        <taxon>Bacillati</taxon>
        <taxon>Cyanobacteriota</taxon>
        <taxon>Cyanophyceae</taxon>
        <taxon>Oscillatoriophycideae</taxon>
        <taxon>Oscillatoriales</taxon>
        <taxon>Microcoleaceae</taxon>
        <taxon>Plectonema</taxon>
    </lineage>
</organism>
<gene>
    <name evidence="2" type="ORF">OGM63_18800</name>
</gene>
<accession>A0ABT3B2C9</accession>
<evidence type="ECO:0000259" key="1">
    <source>
        <dbReference type="Pfam" id="PF21781"/>
    </source>
</evidence>
<dbReference type="RefSeq" id="WP_263747182.1">
    <property type="nucleotide sequence ID" value="NZ_JAOWRF010000267.1"/>
</dbReference>
<proteinExistence type="predicted"/>
<sequence length="155" mass="18294">MANANHVGADNKYQQFYFKAYAFESVKSVKSRDSQMKTPHQIKAVLNQFTGSTVLYKHWLGLKYTEGVKYLADETNCYWLIDAIFSHQTKKLLSNPNLREFQIWHLRVDHNSGVLICEWDTNQEVLRQKIEYTDFPLSHIKLYLIETVLMLPNEY</sequence>
<dbReference type="Proteomes" id="UP001526143">
    <property type="component" value="Unassembled WGS sequence"/>
</dbReference>
<comment type="caution">
    <text evidence="2">The sequence shown here is derived from an EMBL/GenBank/DDBJ whole genome shotgun (WGS) entry which is preliminary data.</text>
</comment>
<evidence type="ECO:0000313" key="2">
    <source>
        <dbReference type="EMBL" id="MCV3215536.1"/>
    </source>
</evidence>
<evidence type="ECO:0000313" key="3">
    <source>
        <dbReference type="Proteomes" id="UP001526143"/>
    </source>
</evidence>
<feature type="domain" description="DUF6876" evidence="1">
    <location>
        <begin position="41"/>
        <end position="155"/>
    </location>
</feature>
<protein>
    <recommendedName>
        <fullName evidence="1">DUF6876 domain-containing protein</fullName>
    </recommendedName>
</protein>
<name>A0ABT3B2C9_9CYAN</name>
<reference evidence="2 3" key="1">
    <citation type="submission" date="2022-10" db="EMBL/GenBank/DDBJ databases">
        <title>Identification of biosynthetic pathway for the production of the potent trypsin inhibitor radiosumin.</title>
        <authorList>
            <person name="Fewer D.P."/>
            <person name="Delbaje E."/>
            <person name="Ouyang X."/>
            <person name="Agostino P.D."/>
            <person name="Wahlsten M."/>
            <person name="Jokela J."/>
            <person name="Permi P."/>
            <person name="Haapaniemi E."/>
            <person name="Koistinen H."/>
        </authorList>
    </citation>
    <scope>NUCLEOTIDE SEQUENCE [LARGE SCALE GENOMIC DNA]</scope>
    <source>
        <strain evidence="2 3">NIES-515</strain>
    </source>
</reference>
<dbReference type="InterPro" id="IPR049241">
    <property type="entry name" value="DUF6876"/>
</dbReference>